<dbReference type="GO" id="GO:0043138">
    <property type="term" value="F:3'-5' DNA helicase activity"/>
    <property type="evidence" value="ECO:0007669"/>
    <property type="project" value="TreeGrafter"/>
</dbReference>
<dbReference type="GO" id="GO:0000725">
    <property type="term" value="P:recombinational repair"/>
    <property type="evidence" value="ECO:0007669"/>
    <property type="project" value="TreeGrafter"/>
</dbReference>
<dbReference type="InterPro" id="IPR027417">
    <property type="entry name" value="P-loop_NTPase"/>
</dbReference>
<keyword evidence="2" id="KW-0378">Hydrolase</keyword>
<organism evidence="2 3">
    <name type="scientific">Candidatus Desulfovibrio kirbyi</name>
    <dbReference type="NCBI Taxonomy" id="2696086"/>
    <lineage>
        <taxon>Bacteria</taxon>
        <taxon>Pseudomonadati</taxon>
        <taxon>Thermodesulfobacteriota</taxon>
        <taxon>Desulfovibrionia</taxon>
        <taxon>Desulfovibrionales</taxon>
        <taxon>Desulfovibrionaceae</taxon>
        <taxon>Desulfovibrio</taxon>
    </lineage>
</organism>
<accession>A0A6L2R717</accession>
<keyword evidence="2" id="KW-0547">Nucleotide-binding</keyword>
<dbReference type="Gene3D" id="3.40.50.300">
    <property type="entry name" value="P-loop containing nucleotide triphosphate hydrolases"/>
    <property type="match status" value="2"/>
</dbReference>
<name>A0A6L2R717_9BACT</name>
<protein>
    <recommendedName>
        <fullName evidence="1">DNA 3'-5' helicase II</fullName>
    </recommendedName>
</protein>
<dbReference type="GO" id="GO:0005524">
    <property type="term" value="F:ATP binding"/>
    <property type="evidence" value="ECO:0007669"/>
    <property type="project" value="InterPro"/>
</dbReference>
<dbReference type="Proteomes" id="UP000505077">
    <property type="component" value="Unassembled WGS sequence"/>
</dbReference>
<reference evidence="2 3" key="1">
    <citation type="journal article" date="2020" name="ISME J.">
        <title>Parallel Reductive Genome Evolution in Desulfovibrio Ectosymbionts Independently Acquired by Trichonympha Protists in the Termite Gut.</title>
        <authorList>
            <person name="Takeuchi M."/>
            <person name="Kuwahara H."/>
            <person name="Murakami T."/>
            <person name="Takahashi K."/>
            <person name="Kajitani R."/>
            <person name="Toyoda A."/>
            <person name="Itoh T."/>
            <person name="Ohkuma M."/>
            <person name="Hongoh Y."/>
        </authorList>
    </citation>
    <scope>NUCLEOTIDE SEQUENCE [LARGE SCALE GENOMIC DNA]</scope>
    <source>
        <strain evidence="2">ZnDsv-02</strain>
    </source>
</reference>
<dbReference type="PANTHER" id="PTHR11070:SF2">
    <property type="entry name" value="ATP-DEPENDENT DNA HELICASE SRS2"/>
    <property type="match status" value="1"/>
</dbReference>
<gene>
    <name evidence="2" type="ORF">ZNDK_1106</name>
</gene>
<evidence type="ECO:0000256" key="1">
    <source>
        <dbReference type="ARBA" id="ARBA00034923"/>
    </source>
</evidence>
<dbReference type="EMBL" id="BLLL01000012">
    <property type="protein sequence ID" value="GFH63335.1"/>
    <property type="molecule type" value="Genomic_DNA"/>
</dbReference>
<keyword evidence="2" id="KW-0067">ATP-binding</keyword>
<dbReference type="InterPro" id="IPR000212">
    <property type="entry name" value="DNA_helicase_UvrD/REP"/>
</dbReference>
<comment type="caution">
    <text evidence="2">The sequence shown here is derived from an EMBL/GenBank/DDBJ whole genome shotgun (WGS) entry which is preliminary data.</text>
</comment>
<dbReference type="PANTHER" id="PTHR11070">
    <property type="entry name" value="UVRD / RECB / PCRA DNA HELICASE FAMILY MEMBER"/>
    <property type="match status" value="1"/>
</dbReference>
<evidence type="ECO:0000313" key="3">
    <source>
        <dbReference type="Proteomes" id="UP000505077"/>
    </source>
</evidence>
<dbReference type="SUPFAM" id="SSF52540">
    <property type="entry name" value="P-loop containing nucleoside triphosphate hydrolases"/>
    <property type="match status" value="1"/>
</dbReference>
<keyword evidence="2" id="KW-0347">Helicase</keyword>
<proteinExistence type="predicted"/>
<evidence type="ECO:0000313" key="2">
    <source>
        <dbReference type="EMBL" id="GFH63335.1"/>
    </source>
</evidence>
<sequence length="660" mass="74359">MIQIYPEKYDQLELSVDEKSFLRTIERAFSGEDAYYVLHINPRKRDAGKGKPELFNLLLINKGILLLRFLEVAGSVAQKTIKALGNPIVYYTLVKDIVRRLEESRYLTDESGKLRFSVNVCFVLPKVELSQISGCLDESECAFCSDHVIFKDTITQIRKDGAEVATRYLASGEILTEDLINNVFHRLCPEITIPRKYILDEHGTVSGVDGALDATDRAVQSYRLDSKQIDIINKIAKGNQLILACAGSGKSVLLISKCFKLASLNPCEDFLITCYNRNLNNYYQWAIAQAGFSDKNVRCSTFFALCRSLLESNGIPIPSKNHHDQNDTYNRLFEATNNALAQRRIKERFYGIFIDEVQIFRPEWYKFCFNLLKNKSADDHYFVIAGDKSQDVKNNIKHGKAPWQGGGYAYPEYRGKTLPIETNYRNSKPINDAIDCYIAAAKKMGANLGVDLTSDPELFLRGTAYREGNLPTLVELSDMSNEGEAKAIGDAVKSLIDEKELSEVDIAVILFNVNAKYTTKGWQTHYYNLQANITQYFNKQGWETPAFLYQGKSEGVTYGSRRGVSVVSIEGSLGLDFKAVVLAGLRPLGTHEKTRLLAEFTAAMPEQLPNKWEAFKKNINLIYTGCTRAKDELTIILSAPKGESIYMDLLRQSMLEVGKK</sequence>
<dbReference type="AlphaFoldDB" id="A0A6L2R717"/>
<dbReference type="GO" id="GO:0003677">
    <property type="term" value="F:DNA binding"/>
    <property type="evidence" value="ECO:0007669"/>
    <property type="project" value="InterPro"/>
</dbReference>